<evidence type="ECO:0000313" key="1">
    <source>
        <dbReference type="EMBL" id="SEP78311.1"/>
    </source>
</evidence>
<dbReference type="Proteomes" id="UP000199410">
    <property type="component" value="Unassembled WGS sequence"/>
</dbReference>
<dbReference type="AlphaFoldDB" id="A0A1H9AP37"/>
<comment type="caution">
    <text evidence="1">The sequence shown here is derived from an EMBL/GenBank/DDBJ whole genome shotgun (WGS) entry which is preliminary data.</text>
</comment>
<gene>
    <name evidence="1" type="ORF">SAMN02787113_00560</name>
</gene>
<evidence type="ECO:0000313" key="2">
    <source>
        <dbReference type="Proteomes" id="UP000199410"/>
    </source>
</evidence>
<organism evidence="1 2">
    <name type="scientific">Lysinibacillus fusiformis</name>
    <dbReference type="NCBI Taxonomy" id="28031"/>
    <lineage>
        <taxon>Bacteria</taxon>
        <taxon>Bacillati</taxon>
        <taxon>Bacillota</taxon>
        <taxon>Bacilli</taxon>
        <taxon>Bacillales</taxon>
        <taxon>Bacillaceae</taxon>
        <taxon>Lysinibacillus</taxon>
    </lineage>
</organism>
<sequence length="128" mass="14863">MKKTIVLGIFVVSLSVNFYMFGKWLFLDLWYEPTEEEQIFLNQMAQLTVESEDYQHIAKYSNVIALAPYINKSTGGHFPFNMEIEVKTTKKTFIFTCEDATCSKMHMGGEYLTTYTDEDLLLPFKISN</sequence>
<reference evidence="1 2" key="1">
    <citation type="submission" date="2016-10" db="EMBL/GenBank/DDBJ databases">
        <authorList>
            <person name="Varghese N."/>
            <person name="Submissions S."/>
        </authorList>
    </citation>
    <scope>NUCLEOTIDE SEQUENCE [LARGE SCALE GENOMIC DNA]</scope>
    <source>
        <strain evidence="1 2">TC-13</strain>
    </source>
</reference>
<dbReference type="RefSeq" id="WP_052301725.1">
    <property type="nucleotide sequence ID" value="NZ_BJOM01000016.1"/>
</dbReference>
<dbReference type="EMBL" id="FOEL01000002">
    <property type="protein sequence ID" value="SEP78311.1"/>
    <property type="molecule type" value="Genomic_DNA"/>
</dbReference>
<protein>
    <submittedName>
        <fullName evidence="1">Uncharacterized protein</fullName>
    </submittedName>
</protein>
<proteinExistence type="predicted"/>
<accession>A0A1H9AP37</accession>
<name>A0A1H9AP37_9BACI</name>